<dbReference type="AlphaFoldDB" id="A0A5P8E915"/>
<dbReference type="NCBIfam" id="TIGR00614">
    <property type="entry name" value="recQ_fam"/>
    <property type="match status" value="1"/>
</dbReference>
<evidence type="ECO:0000256" key="11">
    <source>
        <dbReference type="ARBA" id="ARBA00044535"/>
    </source>
</evidence>
<evidence type="ECO:0000256" key="9">
    <source>
        <dbReference type="ARBA" id="ARBA00034617"/>
    </source>
</evidence>
<dbReference type="Gene3D" id="1.10.10.10">
    <property type="entry name" value="Winged helix-like DNA-binding domain superfamily/Winged helix DNA-binding domain"/>
    <property type="match status" value="1"/>
</dbReference>
<keyword evidence="2" id="KW-0479">Metal-binding</keyword>
<dbReference type="Pfam" id="PF16124">
    <property type="entry name" value="RecQ_Zn_bind"/>
    <property type="match status" value="1"/>
</dbReference>
<dbReference type="SUPFAM" id="SSF52540">
    <property type="entry name" value="P-loop containing nucleoside triphosphate hydrolases"/>
    <property type="match status" value="1"/>
</dbReference>
<name>A0A5P8E915_9BACT</name>
<dbReference type="CDD" id="cd17920">
    <property type="entry name" value="DEXHc_RecQ"/>
    <property type="match status" value="1"/>
</dbReference>
<dbReference type="GO" id="GO:0006281">
    <property type="term" value="P:DNA repair"/>
    <property type="evidence" value="ECO:0007669"/>
    <property type="project" value="TreeGrafter"/>
</dbReference>
<keyword evidence="6" id="KW-0067">ATP-binding</keyword>
<comment type="similarity">
    <text evidence="1">Belongs to the helicase family. RecQ subfamily.</text>
</comment>
<dbReference type="PANTHER" id="PTHR13710">
    <property type="entry name" value="DNA HELICASE RECQ FAMILY MEMBER"/>
    <property type="match status" value="1"/>
</dbReference>
<evidence type="ECO:0000256" key="6">
    <source>
        <dbReference type="ARBA" id="ARBA00022840"/>
    </source>
</evidence>
<evidence type="ECO:0000259" key="13">
    <source>
        <dbReference type="PROSITE" id="PS51192"/>
    </source>
</evidence>
<dbReference type="RefSeq" id="WP_111897677.1">
    <property type="nucleotide sequence ID" value="NZ_CP033459.1"/>
</dbReference>
<dbReference type="InterPro" id="IPR001650">
    <property type="entry name" value="Helicase_C-like"/>
</dbReference>
<evidence type="ECO:0000256" key="4">
    <source>
        <dbReference type="ARBA" id="ARBA00022801"/>
    </source>
</evidence>
<evidence type="ECO:0000256" key="12">
    <source>
        <dbReference type="ARBA" id="ARBA00044550"/>
    </source>
</evidence>
<dbReference type="InterPro" id="IPR004589">
    <property type="entry name" value="DNA_helicase_ATP-dep_RecQ"/>
</dbReference>
<sequence length="637" mass="73364">MTFSDEKYRQILRENWGYPDFRGIQLDIIRSIGSGHDTLGLMPTGGGKSITFQVPALSMPGTCLVITPLIALMKDQVSHLSRRGIPSLTVHAGQSRQDMLRNLDNCILGDYKFLYVSPERLESDIFITKLKRMNISFITVDESHCISQWGYDFRPSYLRIAEIRRLLPNAPVLALTATATPEVVNDICSKLTLDAKDGLHDFNVFKMSFERKNLRYIVRPAEDKFAMLLHILKSVDGPSIVYTRSRDGSREIAQHLTDSGVEAIFYHAGLSNTEKDVRQHMWQDEKVRVMVATNAFGMGIDKPNVRLVIHADVPDSVEAYFQEAGRAGRDGKTSYAVLLFNNNDQRKLLHRIPETYPEKKYIARVYESLGSFYQLAVGDGFDVTYEFNAQKFCRIFKFFPTTMTSALKILDNAGYISYHEEEENRSRLIFILTRDELYRIHHLPRLTEDIIQYVLRNYTGIFSDYAYIEEDRIAQACDCTVNDVYEALKAVTYQRILNYIPKKNIPHITFRQRRVETRHLHIPKNVYEDRIEQFSKRITSVLEYASGNGTCRSKYLLAYFGEKAGDCGNCDVCIDDKRGKDYLILAERFLKILSDGEPHLPSDFNYDGFSDVARKKAIEWLISEEKIEFKDGTFRLR</sequence>
<dbReference type="InterPro" id="IPR036388">
    <property type="entry name" value="WH-like_DNA-bd_sf"/>
</dbReference>
<evidence type="ECO:0000256" key="5">
    <source>
        <dbReference type="ARBA" id="ARBA00022806"/>
    </source>
</evidence>
<dbReference type="EMBL" id="CP033459">
    <property type="protein sequence ID" value="QFQ13448.1"/>
    <property type="molecule type" value="Genomic_DNA"/>
</dbReference>
<feature type="domain" description="Helicase C-terminal" evidence="14">
    <location>
        <begin position="227"/>
        <end position="373"/>
    </location>
</feature>
<dbReference type="GO" id="GO:0030894">
    <property type="term" value="C:replisome"/>
    <property type="evidence" value="ECO:0007669"/>
    <property type="project" value="TreeGrafter"/>
</dbReference>
<evidence type="ECO:0000256" key="1">
    <source>
        <dbReference type="ARBA" id="ARBA00005446"/>
    </source>
</evidence>
<dbReference type="PROSITE" id="PS51192">
    <property type="entry name" value="HELICASE_ATP_BIND_1"/>
    <property type="match status" value="1"/>
</dbReference>
<dbReference type="InterPro" id="IPR032284">
    <property type="entry name" value="RecQ_Zn-bd"/>
</dbReference>
<dbReference type="FunFam" id="3.40.50.300:FF:001389">
    <property type="entry name" value="ATP-dependent DNA helicase RecQ"/>
    <property type="match status" value="1"/>
</dbReference>
<dbReference type="Pfam" id="PF00271">
    <property type="entry name" value="Helicase_C"/>
    <property type="match status" value="1"/>
</dbReference>
<keyword evidence="5 15" id="KW-0347">Helicase</keyword>
<reference evidence="15 16" key="1">
    <citation type="submission" date="2018-11" db="EMBL/GenBank/DDBJ databases">
        <authorList>
            <person name="Na S.W."/>
            <person name="Baik M."/>
        </authorList>
    </citation>
    <scope>NUCLEOTIDE SEQUENCE [LARGE SCALE GENOMIC DNA]</scope>
    <source>
        <strain evidence="15 16">E39</strain>
    </source>
</reference>
<keyword evidence="8" id="KW-0413">Isomerase</keyword>
<protein>
    <recommendedName>
        <fullName evidence="11">ATP-dependent DNA helicase RecQ</fullName>
        <ecNumber evidence="10">5.6.2.4</ecNumber>
    </recommendedName>
    <alternativeName>
        <fullName evidence="12">DNA 3'-5' helicase RecQ</fullName>
    </alternativeName>
</protein>
<feature type="domain" description="Helicase ATP-binding" evidence="13">
    <location>
        <begin position="29"/>
        <end position="197"/>
    </location>
</feature>
<gene>
    <name evidence="15" type="ORF">C7Y71_010735</name>
</gene>
<dbReference type="PANTHER" id="PTHR13710:SF105">
    <property type="entry name" value="ATP-DEPENDENT DNA HELICASE Q1"/>
    <property type="match status" value="1"/>
</dbReference>
<dbReference type="InterPro" id="IPR027417">
    <property type="entry name" value="P-loop_NTPase"/>
</dbReference>
<dbReference type="PROSITE" id="PS51194">
    <property type="entry name" value="HELICASE_CTER"/>
    <property type="match status" value="1"/>
</dbReference>
<accession>A0A5P8E915</accession>
<evidence type="ECO:0000259" key="14">
    <source>
        <dbReference type="PROSITE" id="PS51194"/>
    </source>
</evidence>
<keyword evidence="16" id="KW-1185">Reference proteome</keyword>
<evidence type="ECO:0000256" key="7">
    <source>
        <dbReference type="ARBA" id="ARBA00023125"/>
    </source>
</evidence>
<keyword evidence="4 15" id="KW-0378">Hydrolase</keyword>
<dbReference type="GO" id="GO:0009378">
    <property type="term" value="F:four-way junction helicase activity"/>
    <property type="evidence" value="ECO:0007669"/>
    <property type="project" value="TreeGrafter"/>
</dbReference>
<dbReference type="KEGG" id="alq:C7Y71_010735"/>
<dbReference type="GO" id="GO:0016787">
    <property type="term" value="F:hydrolase activity"/>
    <property type="evidence" value="ECO:0007669"/>
    <property type="project" value="UniProtKB-KW"/>
</dbReference>
<dbReference type="Proteomes" id="UP000249375">
    <property type="component" value="Chromosome"/>
</dbReference>
<dbReference type="SMART" id="SM00490">
    <property type="entry name" value="HELICc"/>
    <property type="match status" value="1"/>
</dbReference>
<dbReference type="GO" id="GO:0046872">
    <property type="term" value="F:metal ion binding"/>
    <property type="evidence" value="ECO:0007669"/>
    <property type="project" value="UniProtKB-KW"/>
</dbReference>
<dbReference type="GO" id="GO:0006310">
    <property type="term" value="P:DNA recombination"/>
    <property type="evidence" value="ECO:0007669"/>
    <property type="project" value="InterPro"/>
</dbReference>
<evidence type="ECO:0000256" key="10">
    <source>
        <dbReference type="ARBA" id="ARBA00034808"/>
    </source>
</evidence>
<evidence type="ECO:0000313" key="15">
    <source>
        <dbReference type="EMBL" id="QFQ13448.1"/>
    </source>
</evidence>
<organism evidence="15 16">
    <name type="scientific">Pseudoprevotella muciniphila</name>
    <dbReference type="NCBI Taxonomy" id="2133944"/>
    <lineage>
        <taxon>Bacteria</taxon>
        <taxon>Pseudomonadati</taxon>
        <taxon>Bacteroidota</taxon>
        <taxon>Bacteroidia</taxon>
        <taxon>Bacteroidales</taxon>
        <taxon>Prevotellaceae</taxon>
        <taxon>Pseudoprevotella</taxon>
    </lineage>
</organism>
<comment type="catalytic activity">
    <reaction evidence="9">
        <text>Couples ATP hydrolysis with the unwinding of duplex DNA by translocating in the 3'-5' direction.</text>
        <dbReference type="EC" id="5.6.2.4"/>
    </reaction>
</comment>
<dbReference type="GO" id="GO:0043590">
    <property type="term" value="C:bacterial nucleoid"/>
    <property type="evidence" value="ECO:0007669"/>
    <property type="project" value="TreeGrafter"/>
</dbReference>
<proteinExistence type="inferred from homology"/>
<dbReference type="Gene3D" id="3.40.50.300">
    <property type="entry name" value="P-loop containing nucleotide triphosphate hydrolases"/>
    <property type="match status" value="2"/>
</dbReference>
<dbReference type="EC" id="5.6.2.4" evidence="10"/>
<evidence type="ECO:0000256" key="3">
    <source>
        <dbReference type="ARBA" id="ARBA00022741"/>
    </source>
</evidence>
<evidence type="ECO:0000313" key="16">
    <source>
        <dbReference type="Proteomes" id="UP000249375"/>
    </source>
</evidence>
<dbReference type="InterPro" id="IPR014001">
    <property type="entry name" value="Helicase_ATP-bd"/>
</dbReference>
<dbReference type="GO" id="GO:0003677">
    <property type="term" value="F:DNA binding"/>
    <property type="evidence" value="ECO:0007669"/>
    <property type="project" value="UniProtKB-KW"/>
</dbReference>
<dbReference type="InterPro" id="IPR011545">
    <property type="entry name" value="DEAD/DEAH_box_helicase_dom"/>
</dbReference>
<dbReference type="Pfam" id="PF00270">
    <property type="entry name" value="DEAD"/>
    <property type="match status" value="1"/>
</dbReference>
<evidence type="ECO:0000256" key="8">
    <source>
        <dbReference type="ARBA" id="ARBA00023235"/>
    </source>
</evidence>
<dbReference type="OrthoDB" id="9763310at2"/>
<keyword evidence="3" id="KW-0547">Nucleotide-binding</keyword>
<dbReference type="GO" id="GO:0005524">
    <property type="term" value="F:ATP binding"/>
    <property type="evidence" value="ECO:0007669"/>
    <property type="project" value="UniProtKB-KW"/>
</dbReference>
<dbReference type="SMART" id="SM00487">
    <property type="entry name" value="DEXDc"/>
    <property type="match status" value="1"/>
</dbReference>
<evidence type="ECO:0000256" key="2">
    <source>
        <dbReference type="ARBA" id="ARBA00022723"/>
    </source>
</evidence>
<dbReference type="GO" id="GO:0005737">
    <property type="term" value="C:cytoplasm"/>
    <property type="evidence" value="ECO:0007669"/>
    <property type="project" value="TreeGrafter"/>
</dbReference>
<keyword evidence="7" id="KW-0238">DNA-binding</keyword>
<dbReference type="GO" id="GO:0043138">
    <property type="term" value="F:3'-5' DNA helicase activity"/>
    <property type="evidence" value="ECO:0007669"/>
    <property type="project" value="UniProtKB-EC"/>
</dbReference>